<protein>
    <recommendedName>
        <fullName evidence="5">DUF4145 domain-containing protein</fullName>
    </recommendedName>
</protein>
<dbReference type="AlphaFoldDB" id="A0A2N9AJW2"/>
<dbReference type="SUPFAM" id="SSF158668">
    <property type="entry name" value="MtlR-like"/>
    <property type="match status" value="1"/>
</dbReference>
<name>A0A2N9AJW2_METEX</name>
<accession>A0A2N9AJW2</accession>
<dbReference type="InterPro" id="IPR038026">
    <property type="entry name" value="MtlR-like_sf"/>
</dbReference>
<keyword evidence="1" id="KW-0812">Transmembrane</keyword>
<evidence type="ECO:0000313" key="3">
    <source>
        <dbReference type="EMBL" id="WHQ69542.1"/>
    </source>
</evidence>
<gene>
    <name evidence="3" type="ORF">KEC54_24930</name>
    <name evidence="2" type="ORF">TK0001_1054</name>
</gene>
<proteinExistence type="predicted"/>
<keyword evidence="1" id="KW-1133">Transmembrane helix</keyword>
<dbReference type="EMBL" id="CP073633">
    <property type="protein sequence ID" value="WHQ69542.1"/>
    <property type="molecule type" value="Genomic_DNA"/>
</dbReference>
<dbReference type="RefSeq" id="WP_082490202.1">
    <property type="nucleotide sequence ID" value="NZ_CP073633.1"/>
</dbReference>
<dbReference type="EMBL" id="LT962688">
    <property type="protein sequence ID" value="SOR27656.1"/>
    <property type="molecule type" value="Genomic_DNA"/>
</dbReference>
<evidence type="ECO:0008006" key="5">
    <source>
        <dbReference type="Google" id="ProtNLM"/>
    </source>
</evidence>
<feature type="transmembrane region" description="Helical" evidence="1">
    <location>
        <begin position="150"/>
        <end position="171"/>
    </location>
</feature>
<keyword evidence="1" id="KW-0472">Membrane</keyword>
<sequence>MRDENTAAHLNVEAKVEALSGALLGDDELGAVVRGHIYIENELIAFIKARLPKPEAIKDRDIDYNMRVKLAVALGLDPSFEPALNFVGSLRNQFAHSLEARIGKQEAVNFEKALGAHRAITSAAYRQVHIHLGTEAAAIPTKQQEPKDRIILCFVTLWAGILIEAHAAALARSEDQP</sequence>
<reference evidence="2" key="2">
    <citation type="submission" date="2017-10" db="EMBL/GenBank/DDBJ databases">
        <authorList>
            <person name="Banno H."/>
            <person name="Chua N.-H."/>
        </authorList>
    </citation>
    <scope>NUCLEOTIDE SEQUENCE [LARGE SCALE GENOMIC DNA]</scope>
    <source>
        <strain evidence="2">TK 0001</strain>
    </source>
</reference>
<dbReference type="Proteomes" id="UP000233769">
    <property type="component" value="Chromosome tk0001"/>
</dbReference>
<reference evidence="4" key="1">
    <citation type="submission" date="2017-10" db="EMBL/GenBank/DDBJ databases">
        <authorList>
            <person name="Regsiter A."/>
            <person name="William W."/>
        </authorList>
    </citation>
    <scope>NUCLEOTIDE SEQUENCE [LARGE SCALE GENOMIC DNA]</scope>
</reference>
<dbReference type="Proteomes" id="UP001223720">
    <property type="component" value="Chromosome"/>
</dbReference>
<reference evidence="3" key="3">
    <citation type="journal article" date="2022" name="Biotechnol. Bioprocess Eng.">
        <title>Pan-genome Analysis Reveals Comparative Genomic Features of Central Metabolic Pathways in Methylorubrum extorquens.</title>
        <authorList>
            <person name="Lee G.M."/>
            <person name="Scott-Nevros Z.K."/>
            <person name="Lee S.-M."/>
            <person name="Kim D."/>
        </authorList>
    </citation>
    <scope>NUCLEOTIDE SEQUENCE</scope>
    <source>
        <strain evidence="3">ATCC 55366</strain>
    </source>
</reference>
<evidence type="ECO:0000313" key="4">
    <source>
        <dbReference type="Proteomes" id="UP000233769"/>
    </source>
</evidence>
<organism evidence="2 4">
    <name type="scientific">Methylorubrum extorquens</name>
    <name type="common">Methylobacterium dichloromethanicum</name>
    <name type="synonym">Methylobacterium extorquens</name>
    <dbReference type="NCBI Taxonomy" id="408"/>
    <lineage>
        <taxon>Bacteria</taxon>
        <taxon>Pseudomonadati</taxon>
        <taxon>Pseudomonadota</taxon>
        <taxon>Alphaproteobacteria</taxon>
        <taxon>Hyphomicrobiales</taxon>
        <taxon>Methylobacteriaceae</taxon>
        <taxon>Methylorubrum</taxon>
    </lineage>
</organism>
<evidence type="ECO:0000313" key="2">
    <source>
        <dbReference type="EMBL" id="SOR27656.1"/>
    </source>
</evidence>
<evidence type="ECO:0000256" key="1">
    <source>
        <dbReference type="SAM" id="Phobius"/>
    </source>
</evidence>